<feature type="transmembrane region" description="Helical" evidence="2">
    <location>
        <begin position="182"/>
        <end position="202"/>
    </location>
</feature>
<keyword evidence="2" id="KW-0812">Transmembrane</keyword>
<evidence type="ECO:0000256" key="2">
    <source>
        <dbReference type="SAM" id="Phobius"/>
    </source>
</evidence>
<dbReference type="PROSITE" id="PS00379">
    <property type="entry name" value="CDP_ALCOHOL_P_TRANSF"/>
    <property type="match status" value="1"/>
</dbReference>
<feature type="transmembrane region" description="Helical" evidence="2">
    <location>
        <begin position="40"/>
        <end position="61"/>
    </location>
</feature>
<sequence length="203" mass="23705">MLCIMSTSGRKIPAEYDNPIDNVILDFVEVMNPFYKKLGFTPNILTTFSVIFSVLTLFFYVKRKYVLSSIFYLISYYFDCQDGNFARKYGMETAFGDLYDHLTDNIFNVSLTYLLLTNKKISYNYKIAYVIIVSVLLVLAFYHLSCTEIYMDKNTNYGKKQVLISLLKKFCKDETALNNYKYFAIGTYIMINAIIILMHTLLR</sequence>
<dbReference type="Gene3D" id="1.20.120.1760">
    <property type="match status" value="1"/>
</dbReference>
<evidence type="ECO:0000256" key="1">
    <source>
        <dbReference type="ARBA" id="ARBA00022679"/>
    </source>
</evidence>
<proteinExistence type="predicted"/>
<dbReference type="AlphaFoldDB" id="A0A6C0F9B3"/>
<dbReference type="InterPro" id="IPR000462">
    <property type="entry name" value="CDP-OH_P_trans"/>
</dbReference>
<reference evidence="3" key="1">
    <citation type="journal article" date="2020" name="Nature">
        <title>Giant virus diversity and host interactions through global metagenomics.</title>
        <authorList>
            <person name="Schulz F."/>
            <person name="Roux S."/>
            <person name="Paez-Espino D."/>
            <person name="Jungbluth S."/>
            <person name="Walsh D.A."/>
            <person name="Denef V.J."/>
            <person name="McMahon K.D."/>
            <person name="Konstantinidis K.T."/>
            <person name="Eloe-Fadrosh E.A."/>
            <person name="Kyrpides N.C."/>
            <person name="Woyke T."/>
        </authorList>
    </citation>
    <scope>NUCLEOTIDE SEQUENCE</scope>
    <source>
        <strain evidence="3">GVMAG-S-ERX556101-89</strain>
    </source>
</reference>
<name>A0A6C0F9B3_9ZZZZ</name>
<evidence type="ECO:0000313" key="3">
    <source>
        <dbReference type="EMBL" id="QHT38437.1"/>
    </source>
</evidence>
<keyword evidence="1" id="KW-0808">Transferase</keyword>
<accession>A0A6C0F9B3</accession>
<dbReference type="Pfam" id="PF01066">
    <property type="entry name" value="CDP-OH_P_transf"/>
    <property type="match status" value="1"/>
</dbReference>
<dbReference type="InterPro" id="IPR048254">
    <property type="entry name" value="CDP_ALCOHOL_P_TRANSF_CS"/>
</dbReference>
<organism evidence="3">
    <name type="scientific">viral metagenome</name>
    <dbReference type="NCBI Taxonomy" id="1070528"/>
    <lineage>
        <taxon>unclassified sequences</taxon>
        <taxon>metagenomes</taxon>
        <taxon>organismal metagenomes</taxon>
    </lineage>
</organism>
<protein>
    <recommendedName>
        <fullName evidence="4">CDP-alcohol phosphatidyltransferase</fullName>
    </recommendedName>
</protein>
<keyword evidence="2" id="KW-1133">Transmembrane helix</keyword>
<dbReference type="EMBL" id="MN738830">
    <property type="protein sequence ID" value="QHT38437.1"/>
    <property type="molecule type" value="Genomic_DNA"/>
</dbReference>
<dbReference type="GO" id="GO:0016780">
    <property type="term" value="F:phosphotransferase activity, for other substituted phosphate groups"/>
    <property type="evidence" value="ECO:0007669"/>
    <property type="project" value="InterPro"/>
</dbReference>
<keyword evidence="2" id="KW-0472">Membrane</keyword>
<feature type="transmembrane region" description="Helical" evidence="2">
    <location>
        <begin position="127"/>
        <end position="144"/>
    </location>
</feature>
<dbReference type="InterPro" id="IPR043130">
    <property type="entry name" value="CDP-OH_PTrfase_TM_dom"/>
</dbReference>
<dbReference type="GO" id="GO:0008654">
    <property type="term" value="P:phospholipid biosynthetic process"/>
    <property type="evidence" value="ECO:0007669"/>
    <property type="project" value="InterPro"/>
</dbReference>
<dbReference type="GO" id="GO:0016020">
    <property type="term" value="C:membrane"/>
    <property type="evidence" value="ECO:0007669"/>
    <property type="project" value="InterPro"/>
</dbReference>
<evidence type="ECO:0008006" key="4">
    <source>
        <dbReference type="Google" id="ProtNLM"/>
    </source>
</evidence>